<gene>
    <name evidence="2" type="ORF">E3O32_03920</name>
</gene>
<dbReference type="AlphaFoldDB" id="A0A4R8WCL1"/>
<keyword evidence="2" id="KW-0255">Endonuclease</keyword>
<protein>
    <submittedName>
        <fullName evidence="2">HNH endonuclease</fullName>
    </submittedName>
</protein>
<evidence type="ECO:0000313" key="2">
    <source>
        <dbReference type="EMBL" id="TFC06251.1"/>
    </source>
</evidence>
<dbReference type="InterPro" id="IPR003870">
    <property type="entry name" value="DUF222"/>
</dbReference>
<keyword evidence="2" id="KW-0378">Hydrolase</keyword>
<feature type="domain" description="HNH nuclease" evidence="1">
    <location>
        <begin position="316"/>
        <end position="371"/>
    </location>
</feature>
<accession>A0A4R8WCL1</accession>
<dbReference type="CDD" id="cd00085">
    <property type="entry name" value="HNHc"/>
    <property type="match status" value="1"/>
</dbReference>
<dbReference type="RefSeq" id="WP_134507230.1">
    <property type="nucleotide sequence ID" value="NZ_SOFM01000010.1"/>
</dbReference>
<comment type="caution">
    <text evidence="2">The sequence shown here is derived from an EMBL/GenBank/DDBJ whole genome shotgun (WGS) entry which is preliminary data.</text>
</comment>
<dbReference type="SMART" id="SM00507">
    <property type="entry name" value="HNHc"/>
    <property type="match status" value="1"/>
</dbReference>
<keyword evidence="2" id="KW-0540">Nuclease</keyword>
<dbReference type="Pfam" id="PF02720">
    <property type="entry name" value="DUF222"/>
    <property type="match status" value="1"/>
</dbReference>
<dbReference type="InterPro" id="IPR003615">
    <property type="entry name" value="HNH_nuc"/>
</dbReference>
<dbReference type="Proteomes" id="UP000297643">
    <property type="component" value="Unassembled WGS sequence"/>
</dbReference>
<reference evidence="2 3" key="1">
    <citation type="submission" date="2019-03" db="EMBL/GenBank/DDBJ databases">
        <title>Genomics of glacier-inhabiting Cryobacterium strains.</title>
        <authorList>
            <person name="Liu Q."/>
            <person name="Xin Y.-H."/>
        </authorList>
    </citation>
    <scope>NUCLEOTIDE SEQUENCE [LARGE SCALE GENOMIC DNA]</scope>
    <source>
        <strain evidence="2 3">RHLT2-21</strain>
    </source>
</reference>
<evidence type="ECO:0000259" key="1">
    <source>
        <dbReference type="SMART" id="SM00507"/>
    </source>
</evidence>
<dbReference type="GO" id="GO:0004519">
    <property type="term" value="F:endonuclease activity"/>
    <property type="evidence" value="ECO:0007669"/>
    <property type="project" value="UniProtKB-KW"/>
</dbReference>
<evidence type="ECO:0000313" key="3">
    <source>
        <dbReference type="Proteomes" id="UP000297643"/>
    </source>
</evidence>
<dbReference type="EMBL" id="SOFM01000010">
    <property type="protein sequence ID" value="TFC06251.1"/>
    <property type="molecule type" value="Genomic_DNA"/>
</dbReference>
<organism evidence="2 3">
    <name type="scientific">Cryobacterium mannosilyticum</name>
    <dbReference type="NCBI Taxonomy" id="1259190"/>
    <lineage>
        <taxon>Bacteria</taxon>
        <taxon>Bacillati</taxon>
        <taxon>Actinomycetota</taxon>
        <taxon>Actinomycetes</taxon>
        <taxon>Micrococcales</taxon>
        <taxon>Microbacteriaceae</taxon>
        <taxon>Cryobacterium</taxon>
    </lineage>
</organism>
<keyword evidence="3" id="KW-1185">Reference proteome</keyword>
<proteinExistence type="predicted"/>
<feature type="non-terminal residue" evidence="2">
    <location>
        <position position="395"/>
    </location>
</feature>
<sequence length="395" mass="43459">MATPVSTTQQQLGLLFDAVAAADKAIARCFAVRAEAVDRARRFSAAQAGSIPLSLQSRWSREEIAQRELSSELAATLRIPERTAETLLAESQALTEDLPATRAALAEGRISYRHAQTIVQQSWSIPVEGLAAFEQALLPSAEHLTVAKLKHKARLLRERLHPETITARRARSITDRTSGVTPEYDGMATLYVTTGAELVQAIFTRATDLAASLQSPDETRTLTQVRTDVLSDLLIHGVTPTGVGTGVKATVQVTVPVLTLLGHSEEPGYLEGYGPIDPDTARDLASRAPSFTRLLTHPETGVILSVGRDRYKTPKAMRRFLRLRDETCRFPGCNRPARGAELDHSHDWGLLGETAHDNLAHLCTLCRYRHKGHYSDVRIMPMLRVGPLWLLASEW</sequence>
<name>A0A4R8WCL1_9MICO</name>